<feature type="binding site" evidence="7">
    <location>
        <position position="194"/>
    </location>
    <ligand>
        <name>substrate</name>
    </ligand>
</feature>
<comment type="pathway">
    <text evidence="1 7">Carbohydrate degradation; pentose phosphate pathway; D-ribulose 5-phosphate from D-glucose 6-phosphate (oxidative stage): step 1/3.</text>
</comment>
<dbReference type="InterPro" id="IPR022675">
    <property type="entry name" value="G6P_DH_C"/>
</dbReference>
<evidence type="ECO:0000256" key="3">
    <source>
        <dbReference type="ARBA" id="ARBA00022526"/>
    </source>
</evidence>
<dbReference type="InterPro" id="IPR022674">
    <property type="entry name" value="G6P_DH_NAD-bd"/>
</dbReference>
<evidence type="ECO:0000256" key="2">
    <source>
        <dbReference type="ARBA" id="ARBA00009975"/>
    </source>
</evidence>
<dbReference type="GO" id="GO:0004345">
    <property type="term" value="F:glucose-6-phosphate dehydrogenase activity"/>
    <property type="evidence" value="ECO:0007669"/>
    <property type="project" value="UniProtKB-EC"/>
</dbReference>
<feature type="binding site" evidence="7">
    <location>
        <position position="352"/>
    </location>
    <ligand>
        <name>substrate</name>
    </ligand>
</feature>
<keyword evidence="5 7" id="KW-0560">Oxidoreductase</keyword>
<feature type="binding site" evidence="7">
    <location>
        <position position="63"/>
    </location>
    <ligand>
        <name>NADP(+)</name>
        <dbReference type="ChEBI" id="CHEBI:58349"/>
    </ligand>
</feature>
<dbReference type="PROSITE" id="PS00069">
    <property type="entry name" value="G6P_DEHYDROGENASE"/>
    <property type="match status" value="1"/>
</dbReference>
<keyword evidence="4 7" id="KW-0521">NADP</keyword>
<dbReference type="Pfam" id="PF00479">
    <property type="entry name" value="G6PD_N"/>
    <property type="match status" value="1"/>
</dbReference>
<dbReference type="HAMAP" id="MF_00966">
    <property type="entry name" value="G6PD"/>
    <property type="match status" value="1"/>
</dbReference>
<dbReference type="PIRSF" id="PIRSF000110">
    <property type="entry name" value="G6PD"/>
    <property type="match status" value="1"/>
</dbReference>
<dbReference type="SUPFAM" id="SSF55347">
    <property type="entry name" value="Glyceraldehyde-3-phosphate dehydrogenase-like, C-terminal domain"/>
    <property type="match status" value="1"/>
</dbReference>
<dbReference type="InterPro" id="IPR001282">
    <property type="entry name" value="G6P_DH"/>
</dbReference>
<feature type="domain" description="Glucose-6-phosphate dehydrogenase C-terminal" evidence="9">
    <location>
        <begin position="201"/>
        <end position="498"/>
    </location>
</feature>
<reference evidence="10 11" key="1">
    <citation type="submission" date="2024-03" db="EMBL/GenBank/DDBJ databases">
        <title>Ignisphaera cupida sp. nov., a hyperthermophilic hydrolytic archaeon from a hot spring of Kamchatka, and proposal of Ignisphaeraceae fam. nov.</title>
        <authorList>
            <person name="Podosokorskaya O.A."/>
            <person name="Elcheninov A.G."/>
            <person name="Maltseva A.I."/>
            <person name="Zayulina K.S."/>
            <person name="Novikov A."/>
            <person name="Merkel A.Y."/>
        </authorList>
    </citation>
    <scope>NUCLEOTIDE SEQUENCE [LARGE SCALE GENOMIC DNA]</scope>
    <source>
        <strain evidence="10 11">38H-sp</strain>
    </source>
</reference>
<feature type="binding site" evidence="7">
    <location>
        <position position="190"/>
    </location>
    <ligand>
        <name>substrate</name>
    </ligand>
</feature>
<dbReference type="NCBIfam" id="TIGR00871">
    <property type="entry name" value="zwf"/>
    <property type="match status" value="1"/>
</dbReference>
<dbReference type="InterPro" id="IPR019796">
    <property type="entry name" value="G6P_DH_AS"/>
</dbReference>
<dbReference type="InterPro" id="IPR036291">
    <property type="entry name" value="NAD(P)-bd_dom_sf"/>
</dbReference>
<dbReference type="Gene3D" id="3.30.360.10">
    <property type="entry name" value="Dihydrodipicolinate Reductase, domain 2"/>
    <property type="match status" value="1"/>
</dbReference>
<dbReference type="Pfam" id="PF02781">
    <property type="entry name" value="G6PD_C"/>
    <property type="match status" value="1"/>
</dbReference>
<dbReference type="PANTHER" id="PTHR23429:SF0">
    <property type="entry name" value="GLUCOSE-6-PHOSPHATE 1-DEHYDROGENASE"/>
    <property type="match status" value="1"/>
</dbReference>
<evidence type="ECO:0000259" key="9">
    <source>
        <dbReference type="Pfam" id="PF02781"/>
    </source>
</evidence>
<dbReference type="RefSeq" id="WP_420068397.1">
    <property type="nucleotide sequence ID" value="NZ_JBCHKQ010000001.1"/>
</dbReference>
<keyword evidence="3 7" id="KW-0313">Glucose metabolism</keyword>
<feature type="binding site" evidence="7">
    <location>
        <position position="228"/>
    </location>
    <ligand>
        <name>substrate</name>
    </ligand>
</feature>
<evidence type="ECO:0000256" key="4">
    <source>
        <dbReference type="ARBA" id="ARBA00022857"/>
    </source>
</evidence>
<dbReference type="SUPFAM" id="SSF51735">
    <property type="entry name" value="NAD(P)-binding Rossmann-fold domains"/>
    <property type="match status" value="1"/>
</dbReference>
<protein>
    <recommendedName>
        <fullName evidence="7">Glucose-6-phosphate 1-dehydrogenase</fullName>
        <shortName evidence="7">G6PD</shortName>
        <ecNumber evidence="7">1.1.1.49</ecNumber>
    </recommendedName>
</protein>
<dbReference type="EC" id="1.1.1.49" evidence="7"/>
<feature type="binding site" evidence="7">
    <location>
        <position position="160"/>
    </location>
    <ligand>
        <name>NADP(+)</name>
        <dbReference type="ChEBI" id="CHEBI:58349"/>
    </ligand>
</feature>
<keyword evidence="11" id="KW-1185">Reference proteome</keyword>
<dbReference type="PANTHER" id="PTHR23429">
    <property type="entry name" value="GLUCOSE-6-PHOSPHATE 1-DEHYDROGENASE G6PD"/>
    <property type="match status" value="1"/>
</dbReference>
<evidence type="ECO:0000256" key="6">
    <source>
        <dbReference type="ARBA" id="ARBA00023277"/>
    </source>
</evidence>
<dbReference type="Proteomes" id="UP001466331">
    <property type="component" value="Unassembled WGS sequence"/>
</dbReference>
<comment type="similarity">
    <text evidence="2 7">Belongs to the glucose-6-phosphate dehydrogenase family.</text>
</comment>
<name>A0ABU9U8E7_9SPIR</name>
<evidence type="ECO:0000256" key="7">
    <source>
        <dbReference type="HAMAP-Rule" id="MF_00966"/>
    </source>
</evidence>
<feature type="active site" description="Proton acceptor" evidence="7">
    <location>
        <position position="252"/>
    </location>
</feature>
<comment type="catalytic activity">
    <reaction evidence="7">
        <text>D-glucose 6-phosphate + NADP(+) = 6-phospho-D-glucono-1,5-lactone + NADPH + H(+)</text>
        <dbReference type="Rhea" id="RHEA:15841"/>
        <dbReference type="ChEBI" id="CHEBI:15378"/>
        <dbReference type="ChEBI" id="CHEBI:57783"/>
        <dbReference type="ChEBI" id="CHEBI:57955"/>
        <dbReference type="ChEBI" id="CHEBI:58349"/>
        <dbReference type="ChEBI" id="CHEBI:61548"/>
        <dbReference type="EC" id="1.1.1.49"/>
    </reaction>
</comment>
<feature type="binding site" evidence="7">
    <location>
        <position position="247"/>
    </location>
    <ligand>
        <name>substrate</name>
    </ligand>
</feature>
<dbReference type="EMBL" id="JBCHKQ010000001">
    <property type="protein sequence ID" value="MEM5946943.1"/>
    <property type="molecule type" value="Genomic_DNA"/>
</dbReference>
<evidence type="ECO:0000256" key="1">
    <source>
        <dbReference type="ARBA" id="ARBA00004937"/>
    </source>
</evidence>
<dbReference type="PRINTS" id="PR00079">
    <property type="entry name" value="G6PDHDRGNASE"/>
</dbReference>
<comment type="function">
    <text evidence="7">Catalyzes the oxidation of glucose 6-phosphate to 6-phosphogluconolactone.</text>
</comment>
<comment type="caution">
    <text evidence="7">Lacks conserved residue(s) required for the propagation of feature annotation.</text>
</comment>
<evidence type="ECO:0000313" key="11">
    <source>
        <dbReference type="Proteomes" id="UP001466331"/>
    </source>
</evidence>
<proteinExistence type="inferred from homology"/>
<dbReference type="Gene3D" id="3.40.50.720">
    <property type="entry name" value="NAD(P)-binding Rossmann-like Domain"/>
    <property type="match status" value="1"/>
</dbReference>
<evidence type="ECO:0000256" key="5">
    <source>
        <dbReference type="ARBA" id="ARBA00023002"/>
    </source>
</evidence>
<organism evidence="10 11">
    <name type="scientific">Rarispira pelagica</name>
    <dbReference type="NCBI Taxonomy" id="3141764"/>
    <lineage>
        <taxon>Bacteria</taxon>
        <taxon>Pseudomonadati</taxon>
        <taxon>Spirochaetota</taxon>
        <taxon>Spirochaetia</taxon>
        <taxon>Winmispirales</taxon>
        <taxon>Winmispiraceae</taxon>
        <taxon>Rarispira</taxon>
    </lineage>
</organism>
<sequence>MNSYSTKYNMETGLGLKKKAPPGVICIFGITGDLSKKKLVPALYALYVRGYLAENFKIIGFARRDWSDEFTRQYFKEALMGHPFFNDRDADEFLAALFYHRSSFDDPEGYAALRKKLSFGGDIIYYLATPPASYSTIIENLGESGLCNLEGHNIRIVIEKPFGSDLETARGLNSLLLRYFKEEQIYRIDHYLGKETVQNILALRFGNSIFEPIWNSKYIDHIQITVAEKIGVGSRINYYEKSGALRDMVQNHILQLLSLVTMEVPTSFESDAIRNEKVKILKNLVPIKQAEVSHKVIRAQYVGGYLDGGYVKGYREEEGVKIDSTTETYVALKAEIASWRWAGVPIYIRTGKRLSRKLSEVAVFFKPVPETSLWFGRPSPAPNALIMQIQPDEGISLLTNVKSPGYSMELIKHPLNFKYEHSFGDELPEAYERLLLDALTADPVLYTRADELEALWAYITGIREAWDIVSPPVYSYLPGSAGPIMARKLPAEEGRRWRRL</sequence>
<keyword evidence="6 7" id="KW-0119">Carbohydrate metabolism</keyword>
<feature type="binding site" evidence="7">
    <location>
        <position position="357"/>
    </location>
    <ligand>
        <name>substrate</name>
    </ligand>
</feature>
<evidence type="ECO:0000259" key="8">
    <source>
        <dbReference type="Pfam" id="PF00479"/>
    </source>
</evidence>
<feature type="domain" description="Glucose-6-phosphate dehydrogenase NAD-binding" evidence="8">
    <location>
        <begin position="27"/>
        <end position="199"/>
    </location>
</feature>
<evidence type="ECO:0000313" key="10">
    <source>
        <dbReference type="EMBL" id="MEM5946943.1"/>
    </source>
</evidence>
<gene>
    <name evidence="7 10" type="primary">zwf</name>
    <name evidence="10" type="ORF">WKV44_00120</name>
</gene>
<accession>A0ABU9U8E7</accession>
<comment type="caution">
    <text evidence="10">The sequence shown here is derived from an EMBL/GenBank/DDBJ whole genome shotgun (WGS) entry which is preliminary data.</text>
</comment>